<feature type="domain" description="N-acetyltransferase" evidence="4">
    <location>
        <begin position="3"/>
        <end position="155"/>
    </location>
</feature>
<dbReference type="PANTHER" id="PTHR10545">
    <property type="entry name" value="DIAMINE N-ACETYLTRANSFERASE"/>
    <property type="match status" value="1"/>
</dbReference>
<gene>
    <name evidence="5" type="ORF">EZJ43_06620</name>
</gene>
<dbReference type="CDD" id="cd04301">
    <property type="entry name" value="NAT_SF"/>
    <property type="match status" value="1"/>
</dbReference>
<accession>A0A4R5MMH6</accession>
<organism evidence="5 6">
    <name type="scientific">Pedobacter changchengzhani</name>
    <dbReference type="NCBI Taxonomy" id="2529274"/>
    <lineage>
        <taxon>Bacteria</taxon>
        <taxon>Pseudomonadati</taxon>
        <taxon>Bacteroidota</taxon>
        <taxon>Sphingobacteriia</taxon>
        <taxon>Sphingobacteriales</taxon>
        <taxon>Sphingobacteriaceae</taxon>
        <taxon>Pedobacter</taxon>
    </lineage>
</organism>
<dbReference type="GO" id="GO:0008080">
    <property type="term" value="F:N-acetyltransferase activity"/>
    <property type="evidence" value="ECO:0007669"/>
    <property type="project" value="UniProtKB-ARBA"/>
</dbReference>
<dbReference type="InterPro" id="IPR000182">
    <property type="entry name" value="GNAT_dom"/>
</dbReference>
<dbReference type="InterPro" id="IPR051016">
    <property type="entry name" value="Diverse_Substrate_AcTransf"/>
</dbReference>
<dbReference type="RefSeq" id="WP_133261896.1">
    <property type="nucleotide sequence ID" value="NZ_SJCY01000003.1"/>
</dbReference>
<name>A0A4R5MMH6_9SPHI</name>
<keyword evidence="2 5" id="KW-0808">Transferase</keyword>
<dbReference type="Pfam" id="PF00583">
    <property type="entry name" value="Acetyltransf_1"/>
    <property type="match status" value="1"/>
</dbReference>
<dbReference type="PROSITE" id="PS51186">
    <property type="entry name" value="GNAT"/>
    <property type="match status" value="1"/>
</dbReference>
<dbReference type="FunFam" id="3.40.630.30:FF:000064">
    <property type="entry name" value="GNAT family acetyltransferase"/>
    <property type="match status" value="1"/>
</dbReference>
<reference evidence="5 6" key="1">
    <citation type="submission" date="2019-02" db="EMBL/GenBank/DDBJ databases">
        <title>Pedobacter sp. nov., a novel speices isolated from soil of pinguins habitat in Antarcitica.</title>
        <authorList>
            <person name="He R.-H."/>
        </authorList>
    </citation>
    <scope>NUCLEOTIDE SEQUENCE [LARGE SCALE GENOMIC DNA]</scope>
    <source>
        <strain evidence="5 6">E01020</strain>
    </source>
</reference>
<keyword evidence="3" id="KW-0012">Acyltransferase</keyword>
<comment type="caution">
    <text evidence="5">The sequence shown here is derived from an EMBL/GenBank/DDBJ whole genome shotgun (WGS) entry which is preliminary data.</text>
</comment>
<dbReference type="AlphaFoldDB" id="A0A4R5MMH6"/>
<dbReference type="EMBL" id="SJCY01000003">
    <property type="protein sequence ID" value="TDG36950.1"/>
    <property type="molecule type" value="Genomic_DNA"/>
</dbReference>
<dbReference type="Proteomes" id="UP000295668">
    <property type="component" value="Unassembled WGS sequence"/>
</dbReference>
<proteinExistence type="inferred from homology"/>
<keyword evidence="6" id="KW-1185">Reference proteome</keyword>
<dbReference type="InterPro" id="IPR016181">
    <property type="entry name" value="Acyl_CoA_acyltransferase"/>
</dbReference>
<comment type="similarity">
    <text evidence="1">Belongs to the acetyltransferase family.</text>
</comment>
<dbReference type="Gene3D" id="3.40.630.30">
    <property type="match status" value="1"/>
</dbReference>
<evidence type="ECO:0000259" key="4">
    <source>
        <dbReference type="PROSITE" id="PS51186"/>
    </source>
</evidence>
<evidence type="ECO:0000256" key="2">
    <source>
        <dbReference type="ARBA" id="ARBA00022679"/>
    </source>
</evidence>
<evidence type="ECO:0000256" key="1">
    <source>
        <dbReference type="ARBA" id="ARBA00008694"/>
    </source>
</evidence>
<dbReference type="PANTHER" id="PTHR10545:SF29">
    <property type="entry name" value="GH14572P-RELATED"/>
    <property type="match status" value="1"/>
</dbReference>
<dbReference type="SUPFAM" id="SSF55729">
    <property type="entry name" value="Acyl-CoA N-acyltransferases (Nat)"/>
    <property type="match status" value="1"/>
</dbReference>
<evidence type="ECO:0000313" key="6">
    <source>
        <dbReference type="Proteomes" id="UP000295668"/>
    </source>
</evidence>
<sequence>MNLNIRVATADDCPRLLVLIHELAEYERAPQEVTVTLDEFIDAGFGINPIWKAFVAELDEKIVGFALFYTRYSTWKGNRLYLEDFIVTEECRGTGIGKILFEKVIDESRSGNYNGMVWQVLDWNEPAINFYNKYNAHLESGWLNAGFSKEQVNQF</sequence>
<evidence type="ECO:0000313" key="5">
    <source>
        <dbReference type="EMBL" id="TDG36950.1"/>
    </source>
</evidence>
<evidence type="ECO:0000256" key="3">
    <source>
        <dbReference type="ARBA" id="ARBA00023315"/>
    </source>
</evidence>
<dbReference type="OrthoDB" id="9805924at2"/>
<protein>
    <submittedName>
        <fullName evidence="5">GNAT family N-acetyltransferase</fullName>
    </submittedName>
</protein>